<keyword evidence="1" id="KW-1133">Transmembrane helix</keyword>
<keyword evidence="1" id="KW-0812">Transmembrane</keyword>
<feature type="transmembrane region" description="Helical" evidence="1">
    <location>
        <begin position="66"/>
        <end position="84"/>
    </location>
</feature>
<gene>
    <name evidence="2" type="ORF">EZV62_009261</name>
</gene>
<sequence length="85" mass="9715">MQKAQYVLLPWGVGVVKKLAMDVAGIRYFDRMVLHIVLCFVMVLINWPLYQALFVRQDKGKMPSSLTLHSIGFALFACTCFLFSQ</sequence>
<comment type="caution">
    <text evidence="2">The sequence shown here is derived from an EMBL/GenBank/DDBJ whole genome shotgun (WGS) entry which is preliminary data.</text>
</comment>
<name>A0A5C7IHN4_9ROSI</name>
<evidence type="ECO:0000313" key="2">
    <source>
        <dbReference type="EMBL" id="TXG67986.1"/>
    </source>
</evidence>
<reference evidence="3" key="1">
    <citation type="journal article" date="2019" name="Gigascience">
        <title>De novo genome assembly of the endangered Acer yangbiense, a plant species with extremely small populations endemic to Yunnan Province, China.</title>
        <authorList>
            <person name="Yang J."/>
            <person name="Wariss H.M."/>
            <person name="Tao L."/>
            <person name="Zhang R."/>
            <person name="Yun Q."/>
            <person name="Hollingsworth P."/>
            <person name="Dao Z."/>
            <person name="Luo G."/>
            <person name="Guo H."/>
            <person name="Ma Y."/>
            <person name="Sun W."/>
        </authorList>
    </citation>
    <scope>NUCLEOTIDE SEQUENCE [LARGE SCALE GENOMIC DNA]</scope>
    <source>
        <strain evidence="3">cv. Malutang</strain>
    </source>
</reference>
<feature type="transmembrane region" description="Helical" evidence="1">
    <location>
        <begin position="32"/>
        <end position="54"/>
    </location>
</feature>
<evidence type="ECO:0000313" key="3">
    <source>
        <dbReference type="Proteomes" id="UP000323000"/>
    </source>
</evidence>
<keyword evidence="1" id="KW-0472">Membrane</keyword>
<protein>
    <submittedName>
        <fullName evidence="2">Uncharacterized protein</fullName>
    </submittedName>
</protein>
<accession>A0A5C7IHN4</accession>
<dbReference type="OrthoDB" id="72851at2759"/>
<dbReference type="Proteomes" id="UP000323000">
    <property type="component" value="Chromosome 3"/>
</dbReference>
<proteinExistence type="predicted"/>
<keyword evidence="3" id="KW-1185">Reference proteome</keyword>
<dbReference type="EMBL" id="VAHF01000003">
    <property type="protein sequence ID" value="TXG67986.1"/>
    <property type="molecule type" value="Genomic_DNA"/>
</dbReference>
<evidence type="ECO:0000256" key="1">
    <source>
        <dbReference type="SAM" id="Phobius"/>
    </source>
</evidence>
<dbReference type="AlphaFoldDB" id="A0A5C7IHN4"/>
<organism evidence="2 3">
    <name type="scientific">Acer yangbiense</name>
    <dbReference type="NCBI Taxonomy" id="1000413"/>
    <lineage>
        <taxon>Eukaryota</taxon>
        <taxon>Viridiplantae</taxon>
        <taxon>Streptophyta</taxon>
        <taxon>Embryophyta</taxon>
        <taxon>Tracheophyta</taxon>
        <taxon>Spermatophyta</taxon>
        <taxon>Magnoliopsida</taxon>
        <taxon>eudicotyledons</taxon>
        <taxon>Gunneridae</taxon>
        <taxon>Pentapetalae</taxon>
        <taxon>rosids</taxon>
        <taxon>malvids</taxon>
        <taxon>Sapindales</taxon>
        <taxon>Sapindaceae</taxon>
        <taxon>Hippocastanoideae</taxon>
        <taxon>Acereae</taxon>
        <taxon>Acer</taxon>
    </lineage>
</organism>